<dbReference type="PROSITE" id="PS50297">
    <property type="entry name" value="ANK_REP_REGION"/>
    <property type="match status" value="27"/>
</dbReference>
<feature type="repeat" description="ANK" evidence="3">
    <location>
        <begin position="2156"/>
        <end position="2188"/>
    </location>
</feature>
<evidence type="ECO:0000256" key="3">
    <source>
        <dbReference type="PROSITE-ProRule" id="PRU00023"/>
    </source>
</evidence>
<feature type="repeat" description="ANK" evidence="3">
    <location>
        <begin position="1969"/>
        <end position="2001"/>
    </location>
</feature>
<feature type="repeat" description="ANK" evidence="3">
    <location>
        <begin position="901"/>
        <end position="933"/>
    </location>
</feature>
<feature type="repeat" description="ANK" evidence="3">
    <location>
        <begin position="1118"/>
        <end position="1150"/>
    </location>
</feature>
<protein>
    <submittedName>
        <fullName evidence="5">Protein phosphatase 1 regulatory subunit 16A</fullName>
    </submittedName>
</protein>
<evidence type="ECO:0000313" key="6">
    <source>
        <dbReference type="Proteomes" id="UP000596742"/>
    </source>
</evidence>
<dbReference type="EMBL" id="UYJE01000466">
    <property type="protein sequence ID" value="VDH93472.1"/>
    <property type="molecule type" value="Genomic_DNA"/>
</dbReference>
<keyword evidence="2 3" id="KW-0040">ANK repeat</keyword>
<dbReference type="Proteomes" id="UP000596742">
    <property type="component" value="Unassembled WGS sequence"/>
</dbReference>
<feature type="repeat" description="ANK" evidence="3">
    <location>
        <begin position="1461"/>
        <end position="1493"/>
    </location>
</feature>
<evidence type="ECO:0000256" key="1">
    <source>
        <dbReference type="ARBA" id="ARBA00022737"/>
    </source>
</evidence>
<feature type="repeat" description="ANK" evidence="3">
    <location>
        <begin position="1085"/>
        <end position="1117"/>
    </location>
</feature>
<feature type="repeat" description="ANK" evidence="3">
    <location>
        <begin position="1663"/>
        <end position="1695"/>
    </location>
</feature>
<feature type="domain" description="Novel STAND NTPase 3" evidence="4">
    <location>
        <begin position="1"/>
        <end position="140"/>
    </location>
</feature>
<feature type="repeat" description="ANK" evidence="3">
    <location>
        <begin position="469"/>
        <end position="501"/>
    </location>
</feature>
<dbReference type="OrthoDB" id="10505282at2759"/>
<feature type="repeat" description="ANK" evidence="3">
    <location>
        <begin position="1494"/>
        <end position="1526"/>
    </location>
</feature>
<dbReference type="SUPFAM" id="SSF52540">
    <property type="entry name" value="P-loop containing nucleoside triphosphate hydrolases"/>
    <property type="match status" value="1"/>
</dbReference>
<dbReference type="Gene3D" id="3.40.50.300">
    <property type="entry name" value="P-loop containing nucleotide triphosphate hydrolases"/>
    <property type="match status" value="1"/>
</dbReference>
<feature type="repeat" description="ANK" evidence="3">
    <location>
        <begin position="668"/>
        <end position="700"/>
    </location>
</feature>
<feature type="repeat" description="ANK" evidence="3">
    <location>
        <begin position="1903"/>
        <end position="1935"/>
    </location>
</feature>
<comment type="caution">
    <text evidence="5">The sequence shown here is derived from an EMBL/GenBank/DDBJ whole genome shotgun (WGS) entry which is preliminary data.</text>
</comment>
<sequence>MKCLQKNSCVTLTGPSGVGKSFIARHAALILQKEGYRIISVDSPKDIRKYYQPDLHTVFIVDDICGNFTANQQQIEKWKRLLPVIRNIIENNYCKIIVSCRLQVYKDDKFNLLSLFKSCECNLISNELCLTSVEKRDIADMYIGIHSKNLSEEAKRCEFFPFLCSLYHKQKEDKTDLNEFFENPFNFYKTQLDNLARFGDEGKYKVCSLALCVLFNNTLTEEWFQGKVTDQQRPLIEETCDACRLNRCTSKVELKEALNTLEGTFIFKKKGIYRTLHDKLFDFLAHYFGQNMIECFIDHGDKDLIEERFVWQKSSYNKNRNTEFIIEITDHYLEAYLQRLIMDWSKGTVKFVFDKKDMKVSSFRQRLLQYLRTLDKSKQITLINTKNTWEQVYSFVRGSFCINDDYPLIRACKHGYIDIVEWILNNDVDVNQCRDDGVSGMYMANQEGHTTIVNMLLKKNANVDLCNRDGESLLYKACQTGRINIVKMLLERNPNVDLCDNNDCSPLLQASQHGHTYIVNLLLARNSNAESCDNMGYTPLIKSCINNNKTTVQILLQHKPDINAKTTVGSTALYFSALLGNIEITQLLLVNKADCNICTYSKDYFGDKYELLKVLKRNALHILMTNAPPNLPVNFVKKLRYHDEEDTINSDKRRYNDEQEKCAFEVFAGSSPLHIACFMGRTNVVRCLLEHKANIDMTKEDGTTPLSYACELGYTDIVKMLLDQNANIDICDNDGFTPLIKACLNNNISTVQLLIKYKPDINARTVDGGSALFFSALNGNLEITQLLLENSADYHICFNNKDTFNNQASLNLKQHKIFNILVNYTSTNVAAYVRKKSENTLLIHSCDYNASYPCEYSKAEYYALNTFAGSSPLHIACFMGGTNVVSCLLEHGSNINMTKEDGITPLYYACEVGQTEIVKILLDQNANIDSCDNDGFTPLIKSCLNDHTSTIKLLIKYKPDINARTVDGTNALFFSSLNGNLEISKLLLENNADCNNCIHSKQLIIESLGGHPNERVYQKELYFFDILVNGTSEYIKEYVEVKPLNYAFHIFAGSSSLHIACFMGRLDVVQCLLKKKANINKANDYGTTPLSYACELGHTDILKLLLDKYAILDSFDNDGFTPLMISCLNSNISAVKLLIKHKLDINAQTCDGRSALFFSALNGNLEITKLLLENSADCNICFHCKNRMINTLNNHAMLNKKKREIFESLITSTSKKTADYLRGKYLNYESLKELRIHYGNRKSVDYTFDVVAGSSPLHIACYMGRTDVVRCLLDHNANINMAKEDGTTPLSYACEVGHTDIVKMLLDKSAKVDLCDNDGFTPLIKSCLNNNISTVQLLIKHKPNINARALNGLHALIFSALNGNLEITQILLKNSADCNICCDSKECVKETSTKITKKTLKQIKQYIFNVVNNLSSIANDYLPAKSTRRFNYDIDWSAYYNPLEEVNDNEEAIDHVFDVVADSSPLHIACLIGATNVVRCLLDHNANINMTKEDGTTPLFYACKKGHTDIVRMLLEKNANVNIYDNCGFTPLTASCLNNNTSIVQLLINHKPNINARTVDGANGLFFSALYGNQDITKILLQNNADCNISIYSKERMICTFKDNAKKSFEQEKQDIFDIFRFNSSSNLRQHVIKKSLYQFWTKSLDYVSIRKKAVDYVFDVVAGSSPLHIACFMGRTDVVRCLLDHNANVNMTKEDGTTPLQYACGVGHTDIVKMLLTDNANVDLCDNDGFTPLIKACMNNNTSVVQLLIQHKSDINARALYGLNALFFSAMNGNLELVQLLLKSSADCNICFDSKDYIKDALTNHTNKTLKHKKQYIFDIVNKLLSIANDYDIDSDRVFGYGNEESLHHDNEESVDGEKFIDPVFDVVTSSTPLLIACCMQRKDGVHCLLEHTASIDMANEDGETSLFNACVKGHTDIVKLLLEEKANVNKCKNNGVSPLSIASKLGHDDIVRMLLEKNADVDLCDNKGFSPLLIASQAERNDIVKLLLQKNPNVDLFETIGLTTALWCSCFDNNSSILKLLIKHKPDINAQVIDGSCALFLSSLNGNVDIVQLLLDNNADCNICCHSKQSLIDKIISKRTFDNITRNIYVSYLKKASSTNGLDYVSKKMSTSKEYAFDVVAGSSPLHIACYNGWIKVVSCLLKHKANINMAKEDGTTPLFYACELGHEDIVQLLLDNRADTQICRVDGKSPFNIATDNAHESVVIMLRKYIEDQHTISS</sequence>
<dbReference type="SMART" id="SM00248">
    <property type="entry name" value="ANK"/>
    <property type="match status" value="39"/>
</dbReference>
<keyword evidence="6" id="KW-1185">Reference proteome</keyword>
<dbReference type="Pfam" id="PF12796">
    <property type="entry name" value="Ank_2"/>
    <property type="match status" value="12"/>
</dbReference>
<evidence type="ECO:0000313" key="5">
    <source>
        <dbReference type="EMBL" id="VDH93472.1"/>
    </source>
</evidence>
<feature type="repeat" description="ANK" evidence="3">
    <location>
        <begin position="868"/>
        <end position="900"/>
    </location>
</feature>
<feature type="repeat" description="ANK" evidence="3">
    <location>
        <begin position="934"/>
        <end position="966"/>
    </location>
</feature>
<organism evidence="5 6">
    <name type="scientific">Mytilus galloprovincialis</name>
    <name type="common">Mediterranean mussel</name>
    <dbReference type="NCBI Taxonomy" id="29158"/>
    <lineage>
        <taxon>Eukaryota</taxon>
        <taxon>Metazoa</taxon>
        <taxon>Spiralia</taxon>
        <taxon>Lophotrochozoa</taxon>
        <taxon>Mollusca</taxon>
        <taxon>Bivalvia</taxon>
        <taxon>Autobranchia</taxon>
        <taxon>Pteriomorphia</taxon>
        <taxon>Mytilida</taxon>
        <taxon>Mytiloidea</taxon>
        <taxon>Mytilidae</taxon>
        <taxon>Mytilinae</taxon>
        <taxon>Mytilus</taxon>
    </lineage>
</organism>
<gene>
    <name evidence="5" type="ORF">MGAL_10B062137</name>
</gene>
<reference evidence="5" key="1">
    <citation type="submission" date="2018-11" db="EMBL/GenBank/DDBJ databases">
        <authorList>
            <person name="Alioto T."/>
            <person name="Alioto T."/>
        </authorList>
    </citation>
    <scope>NUCLEOTIDE SEQUENCE</scope>
</reference>
<feature type="repeat" description="ANK" evidence="3">
    <location>
        <begin position="2123"/>
        <end position="2155"/>
    </location>
</feature>
<feature type="repeat" description="ANK" evidence="3">
    <location>
        <begin position="701"/>
        <end position="733"/>
    </location>
</feature>
<dbReference type="Pfam" id="PF20720">
    <property type="entry name" value="nSTAND3"/>
    <property type="match status" value="1"/>
</dbReference>
<dbReference type="InterPro" id="IPR027417">
    <property type="entry name" value="P-loop_NTPase"/>
</dbReference>
<feature type="repeat" description="ANK" evidence="3">
    <location>
        <begin position="535"/>
        <end position="567"/>
    </location>
</feature>
<feature type="repeat" description="ANK" evidence="3">
    <location>
        <begin position="967"/>
        <end position="995"/>
    </location>
</feature>
<dbReference type="PANTHER" id="PTHR24123">
    <property type="entry name" value="ANKYRIN REPEAT-CONTAINING"/>
    <property type="match status" value="1"/>
</dbReference>
<feature type="repeat" description="ANK" evidence="3">
    <location>
        <begin position="1052"/>
        <end position="1084"/>
    </location>
</feature>
<evidence type="ECO:0000256" key="2">
    <source>
        <dbReference type="ARBA" id="ARBA00023043"/>
    </source>
</evidence>
<feature type="repeat" description="ANK" evidence="3">
    <location>
        <begin position="1936"/>
        <end position="1968"/>
    </location>
</feature>
<name>A0A8B6BNL3_MYTGA</name>
<dbReference type="Gene3D" id="1.25.40.20">
    <property type="entry name" value="Ankyrin repeat-containing domain"/>
    <property type="match status" value="13"/>
</dbReference>
<dbReference type="InterPro" id="IPR049050">
    <property type="entry name" value="nSTAND3"/>
</dbReference>
<feature type="repeat" description="ANK" evidence="3">
    <location>
        <begin position="734"/>
        <end position="766"/>
    </location>
</feature>
<feature type="repeat" description="ANK" evidence="3">
    <location>
        <begin position="1151"/>
        <end position="1180"/>
    </location>
</feature>
<feature type="repeat" description="ANK" evidence="3">
    <location>
        <begin position="502"/>
        <end position="534"/>
    </location>
</feature>
<dbReference type="Pfam" id="PF00023">
    <property type="entry name" value="Ank"/>
    <property type="match status" value="3"/>
</dbReference>
<feature type="repeat" description="ANK" evidence="3">
    <location>
        <begin position="1285"/>
        <end position="1317"/>
    </location>
</feature>
<dbReference type="SUPFAM" id="SSF48403">
    <property type="entry name" value="Ankyrin repeat"/>
    <property type="match status" value="6"/>
</dbReference>
<dbReference type="InterPro" id="IPR002110">
    <property type="entry name" value="Ankyrin_rpt"/>
</dbReference>
<dbReference type="InterPro" id="IPR051165">
    <property type="entry name" value="Multifunctional_ANK_Repeat"/>
</dbReference>
<keyword evidence="1" id="KW-0677">Repeat</keyword>
<dbReference type="PROSITE" id="PS50088">
    <property type="entry name" value="ANK_REPEAT"/>
    <property type="match status" value="33"/>
</dbReference>
<feature type="repeat" description="ANK" evidence="3">
    <location>
        <begin position="436"/>
        <end position="468"/>
    </location>
</feature>
<dbReference type="Pfam" id="PF13637">
    <property type="entry name" value="Ank_4"/>
    <property type="match status" value="3"/>
</dbReference>
<feature type="repeat" description="ANK" evidence="3">
    <location>
        <begin position="1729"/>
        <end position="1761"/>
    </location>
</feature>
<proteinExistence type="predicted"/>
<dbReference type="PRINTS" id="PR01415">
    <property type="entry name" value="ANKYRIN"/>
</dbReference>
<feature type="repeat" description="ANK" evidence="3">
    <location>
        <begin position="568"/>
        <end position="600"/>
    </location>
</feature>
<evidence type="ECO:0000259" key="4">
    <source>
        <dbReference type="Pfam" id="PF20720"/>
    </source>
</evidence>
<feature type="repeat" description="ANK" evidence="3">
    <location>
        <begin position="1318"/>
        <end position="1350"/>
    </location>
</feature>
<accession>A0A8B6BNL3</accession>
<dbReference type="InterPro" id="IPR036770">
    <property type="entry name" value="Ankyrin_rpt-contain_sf"/>
</dbReference>
<dbReference type="PANTHER" id="PTHR24123:SF33">
    <property type="entry name" value="PROTEIN HOS4"/>
    <property type="match status" value="1"/>
</dbReference>
<feature type="repeat" description="ANK" evidence="3">
    <location>
        <begin position="1762"/>
        <end position="1794"/>
    </location>
</feature>
<feature type="repeat" description="ANK" evidence="3">
    <location>
        <begin position="1696"/>
        <end position="1728"/>
    </location>
</feature>
<feature type="repeat" description="ANK" evidence="3">
    <location>
        <begin position="767"/>
        <end position="799"/>
    </location>
</feature>
<feature type="repeat" description="ANK" evidence="3">
    <location>
        <begin position="1252"/>
        <end position="1284"/>
    </location>
</feature>
<feature type="repeat" description="ANK" evidence="3">
    <location>
        <begin position="1527"/>
        <end position="1559"/>
    </location>
</feature>
<feature type="repeat" description="ANK" evidence="3">
    <location>
        <begin position="2036"/>
        <end position="2068"/>
    </location>
</feature>